<protein>
    <submittedName>
        <fullName evidence="2">Uncharacterized protein</fullName>
    </submittedName>
</protein>
<keyword evidence="3" id="KW-1185">Reference proteome</keyword>
<gene>
    <name evidence="2" type="ORF">BS50DRAFT_234907</name>
</gene>
<evidence type="ECO:0000256" key="1">
    <source>
        <dbReference type="SAM" id="MobiDB-lite"/>
    </source>
</evidence>
<dbReference type="EMBL" id="KZ678130">
    <property type="protein sequence ID" value="PSN71730.1"/>
    <property type="molecule type" value="Genomic_DNA"/>
</dbReference>
<evidence type="ECO:0000313" key="3">
    <source>
        <dbReference type="Proteomes" id="UP000240883"/>
    </source>
</evidence>
<feature type="compositionally biased region" description="Basic and acidic residues" evidence="1">
    <location>
        <begin position="304"/>
        <end position="313"/>
    </location>
</feature>
<evidence type="ECO:0000313" key="2">
    <source>
        <dbReference type="EMBL" id="PSN71730.1"/>
    </source>
</evidence>
<dbReference type="AlphaFoldDB" id="A0A2T2P217"/>
<sequence length="449" mass="51334">MRLSIANGMMNGLSLILEMRNSWSLKLPFGTIGIKTETKTRRMHGSIRFKSYLSLHIHFRPSKSFVFVPGVSIFHGHTLRNTGHITLSASINFHKIIPYNHPVWEVIRKDDVSALQQMIQFGSVDLGAEFPNGYKLLHGWNDSENQLKLTATSLVTIGFLLPLNVFDNYTTYRQNRAQIIAHLRQENVKQAFQQWFPHSYFDGGNIFVAFQNERAHYFSDLYKVIGDEIGHFVNTVAYRGGWDLYGPSICSLEMVSEMIDHGLNPNLDIKVNHHSIPSLYAAIRLMHCTNNSNGSVQGGGYDGTDGRERRNAETSKSGPQHSSDADDQVTPWCIVVALIQAGADIHHMVPWTIEGAQRWTDIQTPWWLASQLGKSGYWREALFEYGLDPISTWREDMKRRKQALRLRGAWRSGIDEQILDLPSSTGLRNRWCHRKQHSCWAIGYQAEWH</sequence>
<accession>A0A2T2P217</accession>
<proteinExistence type="predicted"/>
<name>A0A2T2P217_CORCC</name>
<feature type="region of interest" description="Disordered" evidence="1">
    <location>
        <begin position="294"/>
        <end position="326"/>
    </location>
</feature>
<reference evidence="2 3" key="1">
    <citation type="journal article" date="2018" name="Front. Microbiol.">
        <title>Genome-Wide Analysis of Corynespora cassiicola Leaf Fall Disease Putative Effectors.</title>
        <authorList>
            <person name="Lopez D."/>
            <person name="Ribeiro S."/>
            <person name="Label P."/>
            <person name="Fumanal B."/>
            <person name="Venisse J.S."/>
            <person name="Kohler A."/>
            <person name="de Oliveira R.R."/>
            <person name="Labutti K."/>
            <person name="Lipzen A."/>
            <person name="Lail K."/>
            <person name="Bauer D."/>
            <person name="Ohm R.A."/>
            <person name="Barry K.W."/>
            <person name="Spatafora J."/>
            <person name="Grigoriev I.V."/>
            <person name="Martin F.M."/>
            <person name="Pujade-Renaud V."/>
        </authorList>
    </citation>
    <scope>NUCLEOTIDE SEQUENCE [LARGE SCALE GENOMIC DNA]</scope>
    <source>
        <strain evidence="2 3">Philippines</strain>
    </source>
</reference>
<organism evidence="2 3">
    <name type="scientific">Corynespora cassiicola Philippines</name>
    <dbReference type="NCBI Taxonomy" id="1448308"/>
    <lineage>
        <taxon>Eukaryota</taxon>
        <taxon>Fungi</taxon>
        <taxon>Dikarya</taxon>
        <taxon>Ascomycota</taxon>
        <taxon>Pezizomycotina</taxon>
        <taxon>Dothideomycetes</taxon>
        <taxon>Pleosporomycetidae</taxon>
        <taxon>Pleosporales</taxon>
        <taxon>Corynesporascaceae</taxon>
        <taxon>Corynespora</taxon>
    </lineage>
</organism>
<dbReference type="Proteomes" id="UP000240883">
    <property type="component" value="Unassembled WGS sequence"/>
</dbReference>